<feature type="transmembrane region" description="Helical" evidence="1">
    <location>
        <begin position="16"/>
        <end position="37"/>
    </location>
</feature>
<reference evidence="2 3" key="1">
    <citation type="submission" date="2015-12" db="EMBL/GenBank/DDBJ databases">
        <title>Haloferax profundi sp. nov. isolated from the Discovery deep brine-seawater interface in the Red Sea.</title>
        <authorList>
            <person name="Zhang G."/>
            <person name="Stingl U."/>
            <person name="Rashid M."/>
        </authorList>
    </citation>
    <scope>NUCLEOTIDE SEQUENCE [LARGE SCALE GENOMIC DNA]</scope>
    <source>
        <strain evidence="2 3">SB29</strain>
    </source>
</reference>
<evidence type="ECO:0000313" key="3">
    <source>
        <dbReference type="Proteomes" id="UP000053157"/>
    </source>
</evidence>
<organism evidence="2 3">
    <name type="scientific">Haloferax profundi</name>
    <dbReference type="NCBI Taxonomy" id="1544718"/>
    <lineage>
        <taxon>Archaea</taxon>
        <taxon>Methanobacteriati</taxon>
        <taxon>Methanobacteriota</taxon>
        <taxon>Stenosarchaea group</taxon>
        <taxon>Halobacteria</taxon>
        <taxon>Halobacteriales</taxon>
        <taxon>Haloferacaceae</taxon>
        <taxon>Haloferax</taxon>
    </lineage>
</organism>
<dbReference type="Proteomes" id="UP000053157">
    <property type="component" value="Unassembled WGS sequence"/>
</dbReference>
<feature type="transmembrane region" description="Helical" evidence="1">
    <location>
        <begin position="78"/>
        <end position="96"/>
    </location>
</feature>
<comment type="caution">
    <text evidence="2">The sequence shown here is derived from an EMBL/GenBank/DDBJ whole genome shotgun (WGS) entry which is preliminary data.</text>
</comment>
<feature type="transmembrane region" description="Helical" evidence="1">
    <location>
        <begin position="168"/>
        <end position="186"/>
    </location>
</feature>
<accession>A0A0W1SAV0</accession>
<keyword evidence="1" id="KW-0812">Transmembrane</keyword>
<proteinExistence type="predicted"/>
<gene>
    <name evidence="2" type="ORF">AUR66_16725</name>
</gene>
<dbReference type="AlphaFoldDB" id="A0A0W1SAV0"/>
<feature type="transmembrane region" description="Helical" evidence="1">
    <location>
        <begin position="116"/>
        <end position="136"/>
    </location>
</feature>
<evidence type="ECO:0000313" key="2">
    <source>
        <dbReference type="EMBL" id="KTG23101.1"/>
    </source>
</evidence>
<keyword evidence="3" id="KW-1185">Reference proteome</keyword>
<keyword evidence="1" id="KW-0472">Membrane</keyword>
<protein>
    <submittedName>
        <fullName evidence="2">Uncharacterized protein</fullName>
    </submittedName>
</protein>
<name>A0A0W1SAV0_9EURY</name>
<feature type="transmembrane region" description="Helical" evidence="1">
    <location>
        <begin position="43"/>
        <end position="66"/>
    </location>
</feature>
<keyword evidence="1" id="KW-1133">Transmembrane helix</keyword>
<evidence type="ECO:0000256" key="1">
    <source>
        <dbReference type="SAM" id="Phobius"/>
    </source>
</evidence>
<feature type="transmembrane region" description="Helical" evidence="1">
    <location>
        <begin position="228"/>
        <end position="250"/>
    </location>
</feature>
<sequence length="287" mass="30719">MPLHTRIYRALTEPELRLATAIGLVSALLTVLLSWRTVADESLVAGGTVSGGAFVVAGLLVGYLYYDRPTSRSQASTRTGLVASIGLVIVYLATMVSTLSASSLRATVFTVVGTPIAIVIGVAIVVFFVRVAAFIGDRLAAVRSWRAEVKDTTSGDWRGTGNSKWPKYVVLYVLLLPVAAGCYFSINPQSIVSILFAIVLVLSTYIAAALLLVAVYKDAEQLHESNSPWIPNVAAYVGAPFAAFMIGYYVAEFNAWNAPVEALSFLGVCWLVAASYLLDRKRSVGTV</sequence>
<feature type="transmembrane region" description="Helical" evidence="1">
    <location>
        <begin position="262"/>
        <end position="278"/>
    </location>
</feature>
<feature type="transmembrane region" description="Helical" evidence="1">
    <location>
        <begin position="192"/>
        <end position="216"/>
    </location>
</feature>
<dbReference type="EMBL" id="LOPV01000331">
    <property type="protein sequence ID" value="KTG23101.1"/>
    <property type="molecule type" value="Genomic_DNA"/>
</dbReference>